<name>A0A2M9CKW5_9MICO</name>
<evidence type="ECO:0000313" key="2">
    <source>
        <dbReference type="EMBL" id="PJJ72553.1"/>
    </source>
</evidence>
<keyword evidence="1" id="KW-0472">Membrane</keyword>
<feature type="transmembrane region" description="Helical" evidence="1">
    <location>
        <begin position="7"/>
        <end position="26"/>
    </location>
</feature>
<dbReference type="Proteomes" id="UP000228758">
    <property type="component" value="Unassembled WGS sequence"/>
</dbReference>
<keyword evidence="1" id="KW-1133">Transmembrane helix</keyword>
<evidence type="ECO:0000256" key="1">
    <source>
        <dbReference type="SAM" id="Phobius"/>
    </source>
</evidence>
<evidence type="ECO:0000313" key="3">
    <source>
        <dbReference type="Proteomes" id="UP000228758"/>
    </source>
</evidence>
<gene>
    <name evidence="2" type="ORF">CLV46_2125</name>
</gene>
<comment type="caution">
    <text evidence="2">The sequence shown here is derived from an EMBL/GenBank/DDBJ whole genome shotgun (WGS) entry which is preliminary data.</text>
</comment>
<sequence length="64" mass="7001">MRSRAGLTLIAVIVAVLALVVAWWFVELLFGVVVFALKAVFTVIIAAVIVALVMWLLRRPHDAA</sequence>
<keyword evidence="3" id="KW-1185">Reference proteome</keyword>
<keyword evidence="1" id="KW-0812">Transmembrane</keyword>
<reference evidence="2 3" key="1">
    <citation type="submission" date="2017-11" db="EMBL/GenBank/DDBJ databases">
        <title>Genomic Encyclopedia of Archaeal and Bacterial Type Strains, Phase II (KMG-II): From Individual Species to Whole Genera.</title>
        <authorList>
            <person name="Goeker M."/>
        </authorList>
    </citation>
    <scope>NUCLEOTIDE SEQUENCE [LARGE SCALE GENOMIC DNA]</scope>
    <source>
        <strain evidence="2 3">DSM 27393</strain>
    </source>
</reference>
<accession>A0A2M9CKW5</accession>
<dbReference type="AlphaFoldDB" id="A0A2M9CKW5"/>
<proteinExistence type="predicted"/>
<protein>
    <submittedName>
        <fullName evidence="2">Uncharacterized protein</fullName>
    </submittedName>
</protein>
<dbReference type="RefSeq" id="WP_342746113.1">
    <property type="nucleotide sequence ID" value="NZ_PGFF01000001.1"/>
</dbReference>
<organism evidence="2 3">
    <name type="scientific">Diaminobutyricimonas aerilata</name>
    <dbReference type="NCBI Taxonomy" id="1162967"/>
    <lineage>
        <taxon>Bacteria</taxon>
        <taxon>Bacillati</taxon>
        <taxon>Actinomycetota</taxon>
        <taxon>Actinomycetes</taxon>
        <taxon>Micrococcales</taxon>
        <taxon>Microbacteriaceae</taxon>
        <taxon>Diaminobutyricimonas</taxon>
    </lineage>
</organism>
<feature type="transmembrane region" description="Helical" evidence="1">
    <location>
        <begin position="32"/>
        <end position="57"/>
    </location>
</feature>
<dbReference type="EMBL" id="PGFF01000001">
    <property type="protein sequence ID" value="PJJ72553.1"/>
    <property type="molecule type" value="Genomic_DNA"/>
</dbReference>